<dbReference type="PROSITE" id="PS00894">
    <property type="entry name" value="HTH_DEOR_1"/>
    <property type="match status" value="1"/>
</dbReference>
<feature type="domain" description="HTH deoR-type" evidence="4">
    <location>
        <begin position="13"/>
        <end position="68"/>
    </location>
</feature>
<dbReference type="InterPro" id="IPR018356">
    <property type="entry name" value="Tscrpt_reg_HTH_DeoR_CS"/>
</dbReference>
<dbReference type="InterPro" id="IPR037171">
    <property type="entry name" value="NagB/RpiA_transferase-like"/>
</dbReference>
<proteinExistence type="predicted"/>
<keyword evidence="3" id="KW-0804">Transcription</keyword>
<dbReference type="SUPFAM" id="SSF100950">
    <property type="entry name" value="NagB/RpiA/CoA transferase-like"/>
    <property type="match status" value="1"/>
</dbReference>
<dbReference type="InterPro" id="IPR014036">
    <property type="entry name" value="DeoR-like_C"/>
</dbReference>
<sequence length="277" mass="30398">MKTTATGETMGANDDRQLALSAYLRTVRYSSIEDLVTRFGVSVATVHRDIAALVRTGSARKVHGGAISTLPEETPVKAPASANQRDSHFIQRLETNRAAKMLIAERAERSIVDGDIVFLDSSTTCLCLARRLQSSRLNNLSIVTNSVLIAQEFFRFPPHFIMMSLGGNFKCQLNSFLGKITLENLHRLRITRAFYSGVGLDAAGLSTYHEAHADFLREVLALSEHNTLLLDSSKFNRAGLFLICGLDEIEALISDQPPPVPLDRWHDTGASTKGAKA</sequence>
<reference evidence="5" key="1">
    <citation type="submission" date="2023-07" db="EMBL/GenBank/DDBJ databases">
        <title>Genomic Encyclopedia of Type Strains, Phase IV (KMG-IV): sequencing the most valuable type-strain genomes for metagenomic binning, comparative biology and taxonomic classification.</title>
        <authorList>
            <person name="Goeker M."/>
        </authorList>
    </citation>
    <scope>NUCLEOTIDE SEQUENCE</scope>
    <source>
        <strain evidence="5">DSM 24202</strain>
    </source>
</reference>
<dbReference type="GO" id="GO:0003700">
    <property type="term" value="F:DNA-binding transcription factor activity"/>
    <property type="evidence" value="ECO:0007669"/>
    <property type="project" value="InterPro"/>
</dbReference>
<dbReference type="Pfam" id="PF00455">
    <property type="entry name" value="DeoRC"/>
    <property type="match status" value="1"/>
</dbReference>
<dbReference type="InterPro" id="IPR050313">
    <property type="entry name" value="Carb_Metab_HTH_regulators"/>
</dbReference>
<dbReference type="EMBL" id="JAUSVL010000001">
    <property type="protein sequence ID" value="MDQ0291543.1"/>
    <property type="molecule type" value="Genomic_DNA"/>
</dbReference>
<dbReference type="SMART" id="SM00420">
    <property type="entry name" value="HTH_DEOR"/>
    <property type="match status" value="1"/>
</dbReference>
<dbReference type="InterPro" id="IPR036388">
    <property type="entry name" value="WH-like_DNA-bd_sf"/>
</dbReference>
<dbReference type="SMART" id="SM01134">
    <property type="entry name" value="DeoRC"/>
    <property type="match status" value="1"/>
</dbReference>
<dbReference type="GO" id="GO:0003677">
    <property type="term" value="F:DNA binding"/>
    <property type="evidence" value="ECO:0007669"/>
    <property type="project" value="UniProtKB-KW"/>
</dbReference>
<dbReference type="PANTHER" id="PTHR30363">
    <property type="entry name" value="HTH-TYPE TRANSCRIPTIONAL REGULATOR SRLR-RELATED"/>
    <property type="match status" value="1"/>
</dbReference>
<keyword evidence="2" id="KW-0238">DNA-binding</keyword>
<dbReference type="InterPro" id="IPR036390">
    <property type="entry name" value="WH_DNA-bd_sf"/>
</dbReference>
<dbReference type="Gene3D" id="1.10.10.10">
    <property type="entry name" value="Winged helix-like DNA-binding domain superfamily/Winged helix DNA-binding domain"/>
    <property type="match status" value="1"/>
</dbReference>
<keyword evidence="6" id="KW-1185">Reference proteome</keyword>
<evidence type="ECO:0000259" key="4">
    <source>
        <dbReference type="PROSITE" id="PS51000"/>
    </source>
</evidence>
<dbReference type="Pfam" id="PF08220">
    <property type="entry name" value="HTH_DeoR"/>
    <property type="match status" value="1"/>
</dbReference>
<organism evidence="5 6">
    <name type="scientific">Oligosphaera ethanolica</name>
    <dbReference type="NCBI Taxonomy" id="760260"/>
    <lineage>
        <taxon>Bacteria</taxon>
        <taxon>Pseudomonadati</taxon>
        <taxon>Lentisphaerota</taxon>
        <taxon>Oligosphaeria</taxon>
        <taxon>Oligosphaerales</taxon>
        <taxon>Oligosphaeraceae</taxon>
        <taxon>Oligosphaera</taxon>
    </lineage>
</organism>
<dbReference type="PROSITE" id="PS51000">
    <property type="entry name" value="HTH_DEOR_2"/>
    <property type="match status" value="1"/>
</dbReference>
<dbReference type="AlphaFoldDB" id="A0AAE3VJD3"/>
<keyword evidence="1" id="KW-0805">Transcription regulation</keyword>
<dbReference type="RefSeq" id="WP_307264471.1">
    <property type="nucleotide sequence ID" value="NZ_JAUSVL010000001.1"/>
</dbReference>
<evidence type="ECO:0000256" key="1">
    <source>
        <dbReference type="ARBA" id="ARBA00023015"/>
    </source>
</evidence>
<gene>
    <name evidence="5" type="ORF">J3R75_003650</name>
</gene>
<comment type="caution">
    <text evidence="5">The sequence shown here is derived from an EMBL/GenBank/DDBJ whole genome shotgun (WGS) entry which is preliminary data.</text>
</comment>
<dbReference type="PANTHER" id="PTHR30363:SF44">
    <property type="entry name" value="AGA OPERON TRANSCRIPTIONAL REPRESSOR-RELATED"/>
    <property type="match status" value="1"/>
</dbReference>
<evidence type="ECO:0000313" key="5">
    <source>
        <dbReference type="EMBL" id="MDQ0291543.1"/>
    </source>
</evidence>
<accession>A0AAE3VJD3</accession>
<dbReference type="Proteomes" id="UP001238163">
    <property type="component" value="Unassembled WGS sequence"/>
</dbReference>
<evidence type="ECO:0000313" key="6">
    <source>
        <dbReference type="Proteomes" id="UP001238163"/>
    </source>
</evidence>
<protein>
    <submittedName>
        <fullName evidence="5">DeoR/GlpR family transcriptional regulator of sugar metabolism</fullName>
    </submittedName>
</protein>
<evidence type="ECO:0000256" key="3">
    <source>
        <dbReference type="ARBA" id="ARBA00023163"/>
    </source>
</evidence>
<dbReference type="InterPro" id="IPR001034">
    <property type="entry name" value="DeoR_HTH"/>
</dbReference>
<dbReference type="SUPFAM" id="SSF46785">
    <property type="entry name" value="Winged helix' DNA-binding domain"/>
    <property type="match status" value="1"/>
</dbReference>
<name>A0AAE3VJD3_9BACT</name>
<evidence type="ECO:0000256" key="2">
    <source>
        <dbReference type="ARBA" id="ARBA00023125"/>
    </source>
</evidence>